<evidence type="ECO:0000313" key="1">
    <source>
        <dbReference type="EMBL" id="DAF60306.1"/>
    </source>
</evidence>
<proteinExistence type="predicted"/>
<dbReference type="EMBL" id="BK032785">
    <property type="protein sequence ID" value="DAF60306.1"/>
    <property type="molecule type" value="Genomic_DNA"/>
</dbReference>
<protein>
    <submittedName>
        <fullName evidence="1">Uncharacterized protein</fullName>
    </submittedName>
</protein>
<organism evidence="1">
    <name type="scientific">Siphoviridae sp. ctqK313</name>
    <dbReference type="NCBI Taxonomy" id="2827946"/>
    <lineage>
        <taxon>Viruses</taxon>
        <taxon>Duplodnaviria</taxon>
        <taxon>Heunggongvirae</taxon>
        <taxon>Uroviricota</taxon>
        <taxon>Caudoviricetes</taxon>
    </lineage>
</organism>
<name>A0A8S5TC29_9CAUD</name>
<reference evidence="1" key="1">
    <citation type="journal article" date="2021" name="Proc. Natl. Acad. Sci. U.S.A.">
        <title>A Catalog of Tens of Thousands of Viruses from Human Metagenomes Reveals Hidden Associations with Chronic Diseases.</title>
        <authorList>
            <person name="Tisza M.J."/>
            <person name="Buck C.B."/>
        </authorList>
    </citation>
    <scope>NUCLEOTIDE SEQUENCE</scope>
    <source>
        <strain evidence="1">CtqK313</strain>
    </source>
</reference>
<sequence>MDYKKEIIEMINGIKKIGTLEYLYTFIKLFLERWGN</sequence>
<accession>A0A8S5TC29</accession>